<accession>A0ACB6ZMC2</accession>
<sequence>MAKKQQSTAPPNPHSIPNRDTMQRLNFLYQASTYLSSLSATKSSSTPTTQPEAQTVTPSGPKGKEKQTDEVCLVTPAYLSRAYVSSMKAIGQKTVVKL</sequence>
<proteinExistence type="predicted"/>
<dbReference type="Proteomes" id="UP000886501">
    <property type="component" value="Unassembled WGS sequence"/>
</dbReference>
<keyword evidence="2" id="KW-1185">Reference proteome</keyword>
<reference evidence="1" key="2">
    <citation type="journal article" date="2020" name="Nat. Commun.">
        <title>Large-scale genome sequencing of mycorrhizal fungi provides insights into the early evolution of symbiotic traits.</title>
        <authorList>
            <person name="Miyauchi S."/>
            <person name="Kiss E."/>
            <person name="Kuo A."/>
            <person name="Drula E."/>
            <person name="Kohler A."/>
            <person name="Sanchez-Garcia M."/>
            <person name="Morin E."/>
            <person name="Andreopoulos B."/>
            <person name="Barry K.W."/>
            <person name="Bonito G."/>
            <person name="Buee M."/>
            <person name="Carver A."/>
            <person name="Chen C."/>
            <person name="Cichocki N."/>
            <person name="Clum A."/>
            <person name="Culley D."/>
            <person name="Crous P.W."/>
            <person name="Fauchery L."/>
            <person name="Girlanda M."/>
            <person name="Hayes R.D."/>
            <person name="Keri Z."/>
            <person name="LaButti K."/>
            <person name="Lipzen A."/>
            <person name="Lombard V."/>
            <person name="Magnuson J."/>
            <person name="Maillard F."/>
            <person name="Murat C."/>
            <person name="Nolan M."/>
            <person name="Ohm R.A."/>
            <person name="Pangilinan J."/>
            <person name="Pereira M.F."/>
            <person name="Perotto S."/>
            <person name="Peter M."/>
            <person name="Pfister S."/>
            <person name="Riley R."/>
            <person name="Sitrit Y."/>
            <person name="Stielow J.B."/>
            <person name="Szollosi G."/>
            <person name="Zifcakova L."/>
            <person name="Stursova M."/>
            <person name="Spatafora J.W."/>
            <person name="Tedersoo L."/>
            <person name="Vaario L.M."/>
            <person name="Yamada A."/>
            <person name="Yan M."/>
            <person name="Wang P."/>
            <person name="Xu J."/>
            <person name="Bruns T."/>
            <person name="Baldrian P."/>
            <person name="Vilgalys R."/>
            <person name="Dunand C."/>
            <person name="Henrissat B."/>
            <person name="Grigoriev I.V."/>
            <person name="Hibbett D."/>
            <person name="Nagy L.G."/>
            <person name="Martin F.M."/>
        </authorList>
    </citation>
    <scope>NUCLEOTIDE SEQUENCE</scope>
    <source>
        <strain evidence="1">P2</strain>
    </source>
</reference>
<protein>
    <submittedName>
        <fullName evidence="1">Uncharacterized protein</fullName>
    </submittedName>
</protein>
<gene>
    <name evidence="1" type="ORF">BDM02DRAFT_3111954</name>
</gene>
<comment type="caution">
    <text evidence="1">The sequence shown here is derived from an EMBL/GenBank/DDBJ whole genome shotgun (WGS) entry which is preliminary data.</text>
</comment>
<reference evidence="1" key="1">
    <citation type="submission" date="2019-10" db="EMBL/GenBank/DDBJ databases">
        <authorList>
            <consortium name="DOE Joint Genome Institute"/>
            <person name="Kuo A."/>
            <person name="Miyauchi S."/>
            <person name="Kiss E."/>
            <person name="Drula E."/>
            <person name="Kohler A."/>
            <person name="Sanchez-Garcia M."/>
            <person name="Andreopoulos B."/>
            <person name="Barry K.W."/>
            <person name="Bonito G."/>
            <person name="Buee M."/>
            <person name="Carver A."/>
            <person name="Chen C."/>
            <person name="Cichocki N."/>
            <person name="Clum A."/>
            <person name="Culley D."/>
            <person name="Crous P.W."/>
            <person name="Fauchery L."/>
            <person name="Girlanda M."/>
            <person name="Hayes R."/>
            <person name="Keri Z."/>
            <person name="Labutti K."/>
            <person name="Lipzen A."/>
            <person name="Lombard V."/>
            <person name="Magnuson J."/>
            <person name="Maillard F."/>
            <person name="Morin E."/>
            <person name="Murat C."/>
            <person name="Nolan M."/>
            <person name="Ohm R."/>
            <person name="Pangilinan J."/>
            <person name="Pereira M."/>
            <person name="Perotto S."/>
            <person name="Peter M."/>
            <person name="Riley R."/>
            <person name="Sitrit Y."/>
            <person name="Stielow B."/>
            <person name="Szollosi G."/>
            <person name="Zifcakova L."/>
            <person name="Stursova M."/>
            <person name="Spatafora J.W."/>
            <person name="Tedersoo L."/>
            <person name="Vaario L.-M."/>
            <person name="Yamada A."/>
            <person name="Yan M."/>
            <person name="Wang P."/>
            <person name="Xu J."/>
            <person name="Bruns T."/>
            <person name="Baldrian P."/>
            <person name="Vilgalys R."/>
            <person name="Henrissat B."/>
            <person name="Grigoriev I.V."/>
            <person name="Hibbett D."/>
            <person name="Nagy L.G."/>
            <person name="Martin F.M."/>
        </authorList>
    </citation>
    <scope>NUCLEOTIDE SEQUENCE</scope>
    <source>
        <strain evidence="1">P2</strain>
    </source>
</reference>
<name>A0ACB6ZMC2_THEGA</name>
<dbReference type="EMBL" id="MU117983">
    <property type="protein sequence ID" value="KAF9650649.1"/>
    <property type="molecule type" value="Genomic_DNA"/>
</dbReference>
<evidence type="ECO:0000313" key="1">
    <source>
        <dbReference type="EMBL" id="KAF9650649.1"/>
    </source>
</evidence>
<evidence type="ECO:0000313" key="2">
    <source>
        <dbReference type="Proteomes" id="UP000886501"/>
    </source>
</evidence>
<organism evidence="1 2">
    <name type="scientific">Thelephora ganbajun</name>
    <name type="common">Ganba fungus</name>
    <dbReference type="NCBI Taxonomy" id="370292"/>
    <lineage>
        <taxon>Eukaryota</taxon>
        <taxon>Fungi</taxon>
        <taxon>Dikarya</taxon>
        <taxon>Basidiomycota</taxon>
        <taxon>Agaricomycotina</taxon>
        <taxon>Agaricomycetes</taxon>
        <taxon>Thelephorales</taxon>
        <taxon>Thelephoraceae</taxon>
        <taxon>Thelephora</taxon>
    </lineage>
</organism>